<dbReference type="RefSeq" id="WP_412708691.1">
    <property type="nucleotide sequence ID" value="NZ_BAABMM010000048.1"/>
</dbReference>
<evidence type="ECO:0000313" key="2">
    <source>
        <dbReference type="Proteomes" id="UP001628124"/>
    </source>
</evidence>
<protein>
    <submittedName>
        <fullName evidence="1">Uncharacterized protein</fullName>
    </submittedName>
</protein>
<comment type="caution">
    <text evidence="1">The sequence shown here is derived from an EMBL/GenBank/DDBJ whole genome shotgun (WGS) entry which is preliminary data.</text>
</comment>
<organism evidence="1 2">
    <name type="scientific">Candidatus Rickettsia kedanie</name>
    <dbReference type="NCBI Taxonomy" id="3115352"/>
    <lineage>
        <taxon>Bacteria</taxon>
        <taxon>Pseudomonadati</taxon>
        <taxon>Pseudomonadota</taxon>
        <taxon>Alphaproteobacteria</taxon>
        <taxon>Rickettsiales</taxon>
        <taxon>Rickettsiaceae</taxon>
        <taxon>Rickettsieae</taxon>
        <taxon>Rickettsia</taxon>
        <taxon>spotted fever group</taxon>
    </lineage>
</organism>
<proteinExistence type="predicted"/>
<evidence type="ECO:0000313" key="1">
    <source>
        <dbReference type="EMBL" id="GAA5253096.1"/>
    </source>
</evidence>
<sequence>MISESINKEVITVTSDDIANGNEDAKEEESEYSTLVQAQGANKDVGDDTANNSIITNANREQILEGIKQHITSFANDNPDLQEILISI</sequence>
<dbReference type="Proteomes" id="UP001628124">
    <property type="component" value="Unassembled WGS sequence"/>
</dbReference>
<dbReference type="EMBL" id="BAABMM010000048">
    <property type="protein sequence ID" value="GAA5253096.1"/>
    <property type="molecule type" value="Genomic_DNA"/>
</dbReference>
<keyword evidence="2" id="KW-1185">Reference proteome</keyword>
<accession>A0ABP9TV29</accession>
<name>A0ABP9TV29_9RICK</name>
<gene>
    <name evidence="1" type="ORF">KNCP2_13860</name>
</gene>
<reference evidence="1 2" key="1">
    <citation type="journal article" date="2024" name="Microbiol. Immunol.">
        <title>Discovery of a novel spotted fever group Rickettsia, 'Candidatus Rickettsia kedanie,' in unfed larval chigger mites, Leptotrombidium scutellare.</title>
        <authorList>
            <person name="Ogawa M."/>
            <person name="Matsutani M."/>
            <person name="Katayama T."/>
            <person name="Takada N."/>
            <person name="Noda S."/>
            <person name="Takahashi M."/>
            <person name="Kageyama D."/>
            <person name="Hanaoka N."/>
            <person name="Ebihara H."/>
        </authorList>
    </citation>
    <scope>NUCLEOTIDE SEQUENCE [LARGE SCALE GENOMIC DNA]</scope>
    <source>
        <strain evidence="1 2">KNCP2-13</strain>
    </source>
</reference>